<dbReference type="GO" id="GO:0009236">
    <property type="term" value="P:cobalamin biosynthetic process"/>
    <property type="evidence" value="ECO:0007669"/>
    <property type="project" value="InterPro"/>
</dbReference>
<dbReference type="InterPro" id="IPR018236">
    <property type="entry name" value="SAICAR_synthetase_CS"/>
</dbReference>
<feature type="domain" description="SAICAR synthetase/ADE2 N-terminal" evidence="9">
    <location>
        <begin position="6"/>
        <end position="217"/>
    </location>
</feature>
<dbReference type="CDD" id="cd01415">
    <property type="entry name" value="SAICAR_synt_PurC"/>
    <property type="match status" value="1"/>
</dbReference>
<evidence type="ECO:0000256" key="6">
    <source>
        <dbReference type="ARBA" id="ARBA00022840"/>
    </source>
</evidence>
<dbReference type="InterPro" id="IPR033934">
    <property type="entry name" value="SAICAR_synt_PurC"/>
</dbReference>
<evidence type="ECO:0000256" key="8">
    <source>
        <dbReference type="HAMAP-Rule" id="MF_00137"/>
    </source>
</evidence>
<reference evidence="10" key="1">
    <citation type="journal article" date="2020" name="mSystems">
        <title>Genome- and Community-Level Interaction Insights into Carbon Utilization and Element Cycling Functions of Hydrothermarchaeota in Hydrothermal Sediment.</title>
        <authorList>
            <person name="Zhou Z."/>
            <person name="Liu Y."/>
            <person name="Xu W."/>
            <person name="Pan J."/>
            <person name="Luo Z.H."/>
            <person name="Li M."/>
        </authorList>
    </citation>
    <scope>NUCLEOTIDE SEQUENCE [LARGE SCALE GENOMIC DNA]</scope>
    <source>
        <strain evidence="10">SpSt-125</strain>
    </source>
</reference>
<dbReference type="Gene3D" id="3.30.470.20">
    <property type="entry name" value="ATP-grasp fold, B domain"/>
    <property type="match status" value="1"/>
</dbReference>
<comment type="caution">
    <text evidence="10">The sequence shown here is derived from an EMBL/GenBank/DDBJ whole genome shotgun (WGS) entry which is preliminary data.</text>
</comment>
<comment type="pathway">
    <text evidence="1 8">Purine metabolism; IMP biosynthesis via de novo pathway; 5-amino-1-(5-phospho-D-ribosyl)imidazole-4-carboxamide from 5-amino-1-(5-phospho-D-ribosyl)imidazole-4-carboxylate: step 1/2.</text>
</comment>
<sequence>MNMLQLIYEGKSKRVYAVDEKTLIMEFKDDVTAADGLVKAVAMGKGVLAARVSAYLFNLLEKSGIETHFIEYDSKRRMRVKRLEIIPIEVIVRNHAYGSLLRRMPLYKPLQRLEPPLIEFHYKDDDLHDPLVLEEDIIRVGIVDAHTLNRIKDSTLKVNNILTNFFASKNLKLVDIKLEFGVDNHGNVILADEISGDTFRVLDENGEHLDKEVFRRTRDAGLLLKAYLRLAERIGIGIEDVSTPS</sequence>
<keyword evidence="4 8" id="KW-0547">Nucleotide-binding</keyword>
<dbReference type="SUPFAM" id="SSF56104">
    <property type="entry name" value="SAICAR synthase-like"/>
    <property type="match status" value="1"/>
</dbReference>
<dbReference type="PANTHER" id="PTHR43599:SF3">
    <property type="entry name" value="SI:DKEY-6E2.2"/>
    <property type="match status" value="1"/>
</dbReference>
<keyword evidence="6 8" id="KW-0067">ATP-binding</keyword>
<dbReference type="InterPro" id="IPR050089">
    <property type="entry name" value="SAICAR_synthetase"/>
</dbReference>
<evidence type="ECO:0000259" key="9">
    <source>
        <dbReference type="Pfam" id="PF01259"/>
    </source>
</evidence>
<gene>
    <name evidence="8" type="primary">purC</name>
    <name evidence="10" type="ORF">ENO26_07360</name>
</gene>
<dbReference type="PROSITE" id="PS01058">
    <property type="entry name" value="SAICAR_SYNTHETASE_2"/>
    <property type="match status" value="1"/>
</dbReference>
<keyword evidence="3 8" id="KW-0436">Ligase</keyword>
<evidence type="ECO:0000256" key="5">
    <source>
        <dbReference type="ARBA" id="ARBA00022755"/>
    </source>
</evidence>
<evidence type="ECO:0000256" key="4">
    <source>
        <dbReference type="ARBA" id="ARBA00022741"/>
    </source>
</evidence>
<dbReference type="Gene3D" id="3.30.200.20">
    <property type="entry name" value="Phosphorylase Kinase, domain 1"/>
    <property type="match status" value="1"/>
</dbReference>
<protein>
    <recommendedName>
        <fullName evidence="8">Phosphoribosylaminoimidazole-succinocarboxamide synthase</fullName>
        <ecNumber evidence="8">6.3.2.6</ecNumber>
    </recommendedName>
    <alternativeName>
        <fullName evidence="8">SAICAR synthetase</fullName>
    </alternativeName>
</protein>
<dbReference type="InterPro" id="IPR001636">
    <property type="entry name" value="SAICAR_synth"/>
</dbReference>
<accession>A0A7J2U583</accession>
<comment type="catalytic activity">
    <reaction evidence="7 8">
        <text>5-amino-1-(5-phospho-D-ribosyl)imidazole-4-carboxylate + L-aspartate + ATP = (2S)-2-[5-amino-1-(5-phospho-beta-D-ribosyl)imidazole-4-carboxamido]succinate + ADP + phosphate + 2 H(+)</text>
        <dbReference type="Rhea" id="RHEA:22628"/>
        <dbReference type="ChEBI" id="CHEBI:15378"/>
        <dbReference type="ChEBI" id="CHEBI:29991"/>
        <dbReference type="ChEBI" id="CHEBI:30616"/>
        <dbReference type="ChEBI" id="CHEBI:43474"/>
        <dbReference type="ChEBI" id="CHEBI:58443"/>
        <dbReference type="ChEBI" id="CHEBI:77657"/>
        <dbReference type="ChEBI" id="CHEBI:456216"/>
        <dbReference type="EC" id="6.3.2.6"/>
    </reaction>
</comment>
<evidence type="ECO:0000256" key="7">
    <source>
        <dbReference type="ARBA" id="ARBA00048475"/>
    </source>
</evidence>
<dbReference type="InterPro" id="IPR028923">
    <property type="entry name" value="SAICAR_synt/ADE2_N"/>
</dbReference>
<dbReference type="GO" id="GO:0005524">
    <property type="term" value="F:ATP binding"/>
    <property type="evidence" value="ECO:0007669"/>
    <property type="project" value="UniProtKB-KW"/>
</dbReference>
<dbReference type="EMBL" id="DSEU01000047">
    <property type="protein sequence ID" value="HEM67362.1"/>
    <property type="molecule type" value="Genomic_DNA"/>
</dbReference>
<dbReference type="NCBIfam" id="TIGR00081">
    <property type="entry name" value="purC"/>
    <property type="match status" value="1"/>
</dbReference>
<organism evidence="10">
    <name type="scientific">Ignisphaera aggregans</name>
    <dbReference type="NCBI Taxonomy" id="334771"/>
    <lineage>
        <taxon>Archaea</taxon>
        <taxon>Thermoproteota</taxon>
        <taxon>Thermoprotei</taxon>
        <taxon>Desulfurococcales</taxon>
        <taxon>Desulfurococcaceae</taxon>
        <taxon>Ignisphaera</taxon>
    </lineage>
</organism>
<dbReference type="PROSITE" id="PS01057">
    <property type="entry name" value="SAICAR_SYNTHETASE_1"/>
    <property type="match status" value="1"/>
</dbReference>
<dbReference type="PANTHER" id="PTHR43599">
    <property type="entry name" value="MULTIFUNCTIONAL PROTEIN ADE2"/>
    <property type="match status" value="1"/>
</dbReference>
<dbReference type="Pfam" id="PF01259">
    <property type="entry name" value="SAICAR_synt"/>
    <property type="match status" value="1"/>
</dbReference>
<evidence type="ECO:0000313" key="10">
    <source>
        <dbReference type="EMBL" id="HEM67362.1"/>
    </source>
</evidence>
<evidence type="ECO:0000256" key="1">
    <source>
        <dbReference type="ARBA" id="ARBA00004672"/>
    </source>
</evidence>
<dbReference type="AlphaFoldDB" id="A0A7J2U583"/>
<dbReference type="UniPathway" id="UPA00074">
    <property type="reaction ID" value="UER00131"/>
</dbReference>
<proteinExistence type="inferred from homology"/>
<dbReference type="HAMAP" id="MF_00137">
    <property type="entry name" value="SAICAR_synth"/>
    <property type="match status" value="1"/>
</dbReference>
<keyword evidence="5 8" id="KW-0658">Purine biosynthesis</keyword>
<dbReference type="EC" id="6.3.2.6" evidence="8"/>
<dbReference type="GO" id="GO:0004639">
    <property type="term" value="F:phosphoribosylaminoimidazolesuccinocarboxamide synthase activity"/>
    <property type="evidence" value="ECO:0007669"/>
    <property type="project" value="UniProtKB-UniRule"/>
</dbReference>
<evidence type="ECO:0000256" key="2">
    <source>
        <dbReference type="ARBA" id="ARBA00010190"/>
    </source>
</evidence>
<name>A0A7J2U583_9CREN</name>
<evidence type="ECO:0000256" key="3">
    <source>
        <dbReference type="ARBA" id="ARBA00022598"/>
    </source>
</evidence>
<comment type="similarity">
    <text evidence="2 8">Belongs to the SAICAR synthetase family.</text>
</comment>
<dbReference type="GO" id="GO:0006189">
    <property type="term" value="P:'de novo' IMP biosynthetic process"/>
    <property type="evidence" value="ECO:0007669"/>
    <property type="project" value="UniProtKB-UniRule"/>
</dbReference>